<reference evidence="2" key="1">
    <citation type="submission" date="2024-07" db="EMBL/GenBank/DDBJ databases">
        <title>Two chromosome-level genome assemblies of Korean endemic species Abeliophyllum distichum and Forsythia ovata (Oleaceae).</title>
        <authorList>
            <person name="Jang H."/>
        </authorList>
    </citation>
    <scope>NUCLEOTIDE SEQUENCE [LARGE SCALE GENOMIC DNA]</scope>
</reference>
<dbReference type="AlphaFoldDB" id="A0ABD1PQH6"/>
<comment type="caution">
    <text evidence="1">The sequence shown here is derived from an EMBL/GenBank/DDBJ whole genome shotgun (WGS) entry which is preliminary data.</text>
</comment>
<organism evidence="1 2">
    <name type="scientific">Abeliophyllum distichum</name>
    <dbReference type="NCBI Taxonomy" id="126358"/>
    <lineage>
        <taxon>Eukaryota</taxon>
        <taxon>Viridiplantae</taxon>
        <taxon>Streptophyta</taxon>
        <taxon>Embryophyta</taxon>
        <taxon>Tracheophyta</taxon>
        <taxon>Spermatophyta</taxon>
        <taxon>Magnoliopsida</taxon>
        <taxon>eudicotyledons</taxon>
        <taxon>Gunneridae</taxon>
        <taxon>Pentapetalae</taxon>
        <taxon>asterids</taxon>
        <taxon>lamiids</taxon>
        <taxon>Lamiales</taxon>
        <taxon>Oleaceae</taxon>
        <taxon>Forsythieae</taxon>
        <taxon>Abeliophyllum</taxon>
    </lineage>
</organism>
<proteinExistence type="predicted"/>
<dbReference type="Proteomes" id="UP001604336">
    <property type="component" value="Unassembled WGS sequence"/>
</dbReference>
<sequence>MASNYLLANEFKNDEHNEEMMEEDEEVVCTLECGEGTFVGNRYTHSNDEEDDDVMTDIEEEIDLEAERRIRRISYNNLLKQLYQEGNPMVGLLGEPLGRLFDYYVLYGMATRKKMVLRSEKYESPPVIMLPPTVWEEPSMDMVQFEKIKKPWQRNIAGRLI</sequence>
<keyword evidence="2" id="KW-1185">Reference proteome</keyword>
<protein>
    <submittedName>
        <fullName evidence="1">Uncharacterized protein</fullName>
    </submittedName>
</protein>
<accession>A0ABD1PQH6</accession>
<dbReference type="EMBL" id="JBFOLK010000013">
    <property type="protein sequence ID" value="KAL2466170.1"/>
    <property type="molecule type" value="Genomic_DNA"/>
</dbReference>
<name>A0ABD1PQH6_9LAMI</name>
<gene>
    <name evidence="1" type="ORF">Adt_42021</name>
</gene>
<evidence type="ECO:0000313" key="2">
    <source>
        <dbReference type="Proteomes" id="UP001604336"/>
    </source>
</evidence>
<evidence type="ECO:0000313" key="1">
    <source>
        <dbReference type="EMBL" id="KAL2466170.1"/>
    </source>
</evidence>